<comment type="caution">
    <text evidence="1">The sequence shown here is derived from an EMBL/GenBank/DDBJ whole genome shotgun (WGS) entry which is preliminary data.</text>
</comment>
<dbReference type="Proteomes" id="UP000614490">
    <property type="component" value="Unassembled WGS sequence"/>
</dbReference>
<sequence>MDKSDSLAYTTIAMQELGYRQEEIEKLTNKMLEVLERYPEKDAENKADDILYGDH</sequence>
<protein>
    <submittedName>
        <fullName evidence="1">Uncharacterized protein</fullName>
    </submittedName>
</protein>
<accession>A0A931HXS5</accession>
<dbReference type="RefSeq" id="WP_197318019.1">
    <property type="nucleotide sequence ID" value="NZ_JADZSC010000003.1"/>
</dbReference>
<name>A0A931HXS5_9BACI</name>
<organism evidence="1 2">
    <name type="scientific">Halobacillus yeomjeoni</name>
    <dbReference type="NCBI Taxonomy" id="311194"/>
    <lineage>
        <taxon>Bacteria</taxon>
        <taxon>Bacillati</taxon>
        <taxon>Bacillota</taxon>
        <taxon>Bacilli</taxon>
        <taxon>Bacillales</taxon>
        <taxon>Bacillaceae</taxon>
        <taxon>Halobacillus</taxon>
    </lineage>
</organism>
<dbReference type="EMBL" id="JADZSC010000003">
    <property type="protein sequence ID" value="MBH0231394.1"/>
    <property type="molecule type" value="Genomic_DNA"/>
</dbReference>
<gene>
    <name evidence="1" type="ORF">H0267_14295</name>
</gene>
<reference evidence="1 2" key="1">
    <citation type="journal article" date="2005" name="Int. J. Syst. Evol. Microbiol.">
        <title>Halobacillus yeomjeoni sp. nov., isolated from a marine solar saltern in Korea.</title>
        <authorList>
            <person name="Yoon J.H."/>
            <person name="Kang S.J."/>
            <person name="Lee C.H."/>
            <person name="Oh H.W."/>
            <person name="Oh T.K."/>
        </authorList>
    </citation>
    <scope>NUCLEOTIDE SEQUENCE [LARGE SCALE GENOMIC DNA]</scope>
    <source>
        <strain evidence="1 2">KCTC 3957</strain>
    </source>
</reference>
<proteinExistence type="predicted"/>
<evidence type="ECO:0000313" key="2">
    <source>
        <dbReference type="Proteomes" id="UP000614490"/>
    </source>
</evidence>
<keyword evidence="2" id="KW-1185">Reference proteome</keyword>
<dbReference type="AlphaFoldDB" id="A0A931HXS5"/>
<evidence type="ECO:0000313" key="1">
    <source>
        <dbReference type="EMBL" id="MBH0231394.1"/>
    </source>
</evidence>